<dbReference type="Pfam" id="PF01850">
    <property type="entry name" value="PIN"/>
    <property type="match status" value="1"/>
</dbReference>
<evidence type="ECO:0000313" key="3">
    <source>
        <dbReference type="Proteomes" id="UP000668358"/>
    </source>
</evidence>
<dbReference type="RefSeq" id="WP_208336350.1">
    <property type="nucleotide sequence ID" value="NZ_CATNXL010000004.1"/>
</dbReference>
<dbReference type="InterPro" id="IPR002716">
    <property type="entry name" value="PIN_dom"/>
</dbReference>
<dbReference type="AlphaFoldDB" id="A0ABD4PTV7"/>
<dbReference type="Proteomes" id="UP000668358">
    <property type="component" value="Unassembled WGS sequence"/>
</dbReference>
<comment type="caution">
    <text evidence="2">The sequence shown here is derived from an EMBL/GenBank/DDBJ whole genome shotgun (WGS) entry which is preliminary data.</text>
</comment>
<dbReference type="SUPFAM" id="SSF88723">
    <property type="entry name" value="PIN domain-like"/>
    <property type="match status" value="1"/>
</dbReference>
<accession>A0ABD4PTV7</accession>
<name>A0ABD4PTV7_CLOPF</name>
<protein>
    <submittedName>
        <fullName evidence="2">Type II toxin-antitoxin system VapC family toxin</fullName>
    </submittedName>
</protein>
<sequence>MVKKISLNSYIPNSDDKIFIDANIWLYLFCPIGSYRNDIVNKYNKLFLKLLNSKCAIYTTSMIVSEFFNTYCRIDFECRKKELGNKNLNYKKEFRNTAYFKTLSEDICDIINNKILKYSTRLNDQFNDIDIENILTSDNNFDFNDKYYAQLCEYNNIKILTNDYDFLNLSNDVEIITL</sequence>
<evidence type="ECO:0000259" key="1">
    <source>
        <dbReference type="Pfam" id="PF01850"/>
    </source>
</evidence>
<feature type="domain" description="PIN" evidence="1">
    <location>
        <begin position="18"/>
        <end position="169"/>
    </location>
</feature>
<proteinExistence type="predicted"/>
<gene>
    <name evidence="2" type="ORF">JJB78_14995</name>
</gene>
<dbReference type="Gene3D" id="3.40.50.1010">
    <property type="entry name" value="5'-nuclease"/>
    <property type="match status" value="1"/>
</dbReference>
<reference evidence="2 3" key="1">
    <citation type="submission" date="2020-12" db="EMBL/GenBank/DDBJ databases">
        <title>Comparative genomics of Clostridium perfringens reveals patterns of host-associated phylogenetic clades and virulence factors.</title>
        <authorList>
            <person name="Smith A.H."/>
            <person name="Geier R."/>
        </authorList>
    </citation>
    <scope>NUCLEOTIDE SEQUENCE [LARGE SCALE GENOMIC DNA]</scope>
    <source>
        <strain evidence="2 3">CHD15829P</strain>
    </source>
</reference>
<evidence type="ECO:0000313" key="2">
    <source>
        <dbReference type="EMBL" id="MBO3417796.1"/>
    </source>
</evidence>
<organism evidence="2 3">
    <name type="scientific">Clostridium perfringens</name>
    <dbReference type="NCBI Taxonomy" id="1502"/>
    <lineage>
        <taxon>Bacteria</taxon>
        <taxon>Bacillati</taxon>
        <taxon>Bacillota</taxon>
        <taxon>Clostridia</taxon>
        <taxon>Eubacteriales</taxon>
        <taxon>Clostridiaceae</taxon>
        <taxon>Clostridium</taxon>
    </lineage>
</organism>
<dbReference type="InterPro" id="IPR029060">
    <property type="entry name" value="PIN-like_dom_sf"/>
</dbReference>
<dbReference type="EMBL" id="JAENRE010000010">
    <property type="protein sequence ID" value="MBO3417796.1"/>
    <property type="molecule type" value="Genomic_DNA"/>
</dbReference>